<dbReference type="RefSeq" id="WP_024564042.1">
    <property type="nucleotide sequence ID" value="NZ_LMAI01000007.1"/>
</dbReference>
<sequence>MYYLELIDRFWDFNHKARLGSSAISLYLYLLKLGKDNDSYKVVISDVALGNALGITRKTVKPTKDKLRELGLVEFESKSGFPCNYRILLNYLSDIPILEKIEKEKIEKVPSLEIVEKHETLKRSDSSKEVVPKISKSSDKVSITDTSKSSKSKIIPELEEFIQFATTLEDYQPLLDSVIEEKYHSWLENDWRNSSGRPISNWKSSLKSILPYLKNSQNDDTVSVDSIPNIKRPKTS</sequence>
<dbReference type="EMBL" id="LMAI01000007">
    <property type="protein sequence ID" value="KUJ55360.1"/>
    <property type="molecule type" value="Genomic_DNA"/>
</dbReference>
<accession>A0A101CG37</accession>
<reference evidence="1 2" key="1">
    <citation type="submission" date="2015-10" db="EMBL/GenBank/DDBJ databases">
        <title>Genome sequence of Chryseobacterium greenlandense.</title>
        <authorList>
            <person name="Newman J."/>
            <person name="Fischer K."/>
            <person name="Miller J."/>
        </authorList>
    </citation>
    <scope>NUCLEOTIDE SEQUENCE [LARGE SCALE GENOMIC DNA]</scope>
    <source>
        <strain evidence="1 2">UMB34</strain>
    </source>
</reference>
<evidence type="ECO:0000313" key="2">
    <source>
        <dbReference type="Proteomes" id="UP000054388"/>
    </source>
</evidence>
<comment type="caution">
    <text evidence="1">The sequence shown here is derived from an EMBL/GenBank/DDBJ whole genome shotgun (WGS) entry which is preliminary data.</text>
</comment>
<gene>
    <name evidence="1" type="ORF">AR686_13365</name>
</gene>
<protein>
    <submittedName>
        <fullName evidence="1">Uncharacterized protein</fullName>
    </submittedName>
</protein>
<evidence type="ECO:0000313" key="1">
    <source>
        <dbReference type="EMBL" id="KUJ55360.1"/>
    </source>
</evidence>
<proteinExistence type="predicted"/>
<name>A0A101CG37_9FLAO</name>
<organism evidence="1 2">
    <name type="scientific">Chryseobacterium aquaticum subsp. greenlandense</name>
    <dbReference type="NCBI Taxonomy" id="345663"/>
    <lineage>
        <taxon>Bacteria</taxon>
        <taxon>Pseudomonadati</taxon>
        <taxon>Bacteroidota</taxon>
        <taxon>Flavobacteriia</taxon>
        <taxon>Flavobacteriales</taxon>
        <taxon>Weeksellaceae</taxon>
        <taxon>Chryseobacterium group</taxon>
        <taxon>Chryseobacterium</taxon>
    </lineage>
</organism>
<dbReference type="AlphaFoldDB" id="A0A101CG37"/>
<dbReference type="Proteomes" id="UP000054388">
    <property type="component" value="Unassembled WGS sequence"/>
</dbReference>